<name>A0A3N0Y591_ANAGA</name>
<proteinExistence type="predicted"/>
<sequence>MRADRSRLDSDFQTDSGPHLKRSLVRDAVWVMNEQISLCISQTRVCHPAAAVISPTITAGLKSLSQHIKSMPEAVPAVLQTLFYVF</sequence>
<organism evidence="1 2">
    <name type="scientific">Anabarilius grahami</name>
    <name type="common">Kanglang fish</name>
    <name type="synonym">Barilius grahami</name>
    <dbReference type="NCBI Taxonomy" id="495550"/>
    <lineage>
        <taxon>Eukaryota</taxon>
        <taxon>Metazoa</taxon>
        <taxon>Chordata</taxon>
        <taxon>Craniata</taxon>
        <taxon>Vertebrata</taxon>
        <taxon>Euteleostomi</taxon>
        <taxon>Actinopterygii</taxon>
        <taxon>Neopterygii</taxon>
        <taxon>Teleostei</taxon>
        <taxon>Ostariophysi</taxon>
        <taxon>Cypriniformes</taxon>
        <taxon>Xenocyprididae</taxon>
        <taxon>Xenocypridinae</taxon>
        <taxon>Xenocypridinae incertae sedis</taxon>
        <taxon>Anabarilius</taxon>
    </lineage>
</organism>
<comment type="caution">
    <text evidence="1">The sequence shown here is derived from an EMBL/GenBank/DDBJ whole genome shotgun (WGS) entry which is preliminary data.</text>
</comment>
<accession>A0A3N0Y591</accession>
<evidence type="ECO:0000313" key="2">
    <source>
        <dbReference type="Proteomes" id="UP000281406"/>
    </source>
</evidence>
<reference evidence="1 2" key="1">
    <citation type="submission" date="2018-10" db="EMBL/GenBank/DDBJ databases">
        <title>Genome assembly for a Yunnan-Guizhou Plateau 3E fish, Anabarilius grahami (Regan), and its evolutionary and genetic applications.</title>
        <authorList>
            <person name="Jiang W."/>
        </authorList>
    </citation>
    <scope>NUCLEOTIDE SEQUENCE [LARGE SCALE GENOMIC DNA]</scope>
    <source>
        <strain evidence="1">AG-KIZ</strain>
        <tissue evidence="1">Muscle</tissue>
    </source>
</reference>
<keyword evidence="2" id="KW-1185">Reference proteome</keyword>
<gene>
    <name evidence="1" type="ORF">DPX16_5383</name>
</gene>
<evidence type="ECO:0000313" key="1">
    <source>
        <dbReference type="EMBL" id="ROL41274.1"/>
    </source>
</evidence>
<dbReference type="AlphaFoldDB" id="A0A3N0Y591"/>
<dbReference type="Proteomes" id="UP000281406">
    <property type="component" value="Unassembled WGS sequence"/>
</dbReference>
<protein>
    <submittedName>
        <fullName evidence="1">Uncharacterized protein</fullName>
    </submittedName>
</protein>
<dbReference type="EMBL" id="RJVU01051924">
    <property type="protein sequence ID" value="ROL41274.1"/>
    <property type="molecule type" value="Genomic_DNA"/>
</dbReference>